<evidence type="ECO:0000313" key="4">
    <source>
        <dbReference type="Proteomes" id="UP001162881"/>
    </source>
</evidence>
<organism evidence="3 4">
    <name type="scientific">Novosphingobium organovorum</name>
    <dbReference type="NCBI Taxonomy" id="2930092"/>
    <lineage>
        <taxon>Bacteria</taxon>
        <taxon>Pseudomonadati</taxon>
        <taxon>Pseudomonadota</taxon>
        <taxon>Alphaproteobacteria</taxon>
        <taxon>Sphingomonadales</taxon>
        <taxon>Sphingomonadaceae</taxon>
        <taxon>Novosphingobium</taxon>
    </lineage>
</organism>
<comment type="caution">
    <text evidence="3">The sequence shown here is derived from an EMBL/GenBank/DDBJ whole genome shotgun (WGS) entry which is preliminary data.</text>
</comment>
<dbReference type="RefSeq" id="WP_244023334.1">
    <property type="nucleotide sequence ID" value="NZ_JALHLF010000105.1"/>
</dbReference>
<accession>A0ABT0BIC4</accession>
<feature type="compositionally biased region" description="Low complexity" evidence="1">
    <location>
        <begin position="67"/>
        <end position="83"/>
    </location>
</feature>
<proteinExistence type="predicted"/>
<gene>
    <name evidence="3" type="ORF">MTR62_17485</name>
</gene>
<name>A0ABT0BIC4_9SPHN</name>
<dbReference type="Proteomes" id="UP001162881">
    <property type="component" value="Unassembled WGS sequence"/>
</dbReference>
<dbReference type="EMBL" id="JALHLF010000105">
    <property type="protein sequence ID" value="MCJ2184469.1"/>
    <property type="molecule type" value="Genomic_DNA"/>
</dbReference>
<evidence type="ECO:0000313" key="3">
    <source>
        <dbReference type="EMBL" id="MCJ2184469.1"/>
    </source>
</evidence>
<feature type="non-terminal residue" evidence="3">
    <location>
        <position position="91"/>
    </location>
</feature>
<evidence type="ECO:0000256" key="1">
    <source>
        <dbReference type="SAM" id="MobiDB-lite"/>
    </source>
</evidence>
<feature type="compositionally biased region" description="Basic and acidic residues" evidence="1">
    <location>
        <begin position="18"/>
        <end position="34"/>
    </location>
</feature>
<evidence type="ECO:0000259" key="2">
    <source>
        <dbReference type="Pfam" id="PF16220"/>
    </source>
</evidence>
<sequence length="91" mass="9909">MADPREEHPTITEIAADWADRADELSPPERRELSDWLARSPEHARAFATMRRLLCDPALFDAAQSAIPAAPGADTPDAPPLTAMRPARPAP</sequence>
<feature type="region of interest" description="Disordered" evidence="1">
    <location>
        <begin position="1"/>
        <end position="34"/>
    </location>
</feature>
<feature type="compositionally biased region" description="Basic and acidic residues" evidence="1">
    <location>
        <begin position="1"/>
        <end position="10"/>
    </location>
</feature>
<feature type="region of interest" description="Disordered" evidence="1">
    <location>
        <begin position="67"/>
        <end position="91"/>
    </location>
</feature>
<dbReference type="InterPro" id="IPR032623">
    <property type="entry name" value="FecR_N"/>
</dbReference>
<dbReference type="Pfam" id="PF16220">
    <property type="entry name" value="DUF4880"/>
    <property type="match status" value="1"/>
</dbReference>
<feature type="domain" description="FecR N-terminal" evidence="2">
    <location>
        <begin position="15"/>
        <end position="53"/>
    </location>
</feature>
<reference evidence="3" key="1">
    <citation type="submission" date="2022-03" db="EMBL/GenBank/DDBJ databases">
        <title>Identification of a novel bacterium isolated from mangrove sediments.</title>
        <authorList>
            <person name="Pan X."/>
        </authorList>
    </citation>
    <scope>NUCLEOTIDE SEQUENCE</scope>
    <source>
        <strain evidence="3">B1949</strain>
    </source>
</reference>
<protein>
    <submittedName>
        <fullName evidence="3">DUF4880 domain-containing protein</fullName>
    </submittedName>
</protein>
<keyword evidence="4" id="KW-1185">Reference proteome</keyword>